<organism evidence="2 3">
    <name type="scientific">Thiothrix caldifontis</name>
    <dbReference type="NCBI Taxonomy" id="525918"/>
    <lineage>
        <taxon>Bacteria</taxon>
        <taxon>Pseudomonadati</taxon>
        <taxon>Pseudomonadota</taxon>
        <taxon>Gammaproteobacteria</taxon>
        <taxon>Thiotrichales</taxon>
        <taxon>Thiotrichaceae</taxon>
        <taxon>Thiothrix</taxon>
    </lineage>
</organism>
<reference evidence="2 3" key="1">
    <citation type="submission" date="2016-10" db="EMBL/GenBank/DDBJ databases">
        <authorList>
            <person name="de Groot N.N."/>
        </authorList>
    </citation>
    <scope>NUCLEOTIDE SEQUENCE [LARGE SCALE GENOMIC DNA]</scope>
    <source>
        <strain evidence="2 3">DSM 21228</strain>
    </source>
</reference>
<evidence type="ECO:0000313" key="2">
    <source>
        <dbReference type="EMBL" id="SDZ85019.1"/>
    </source>
</evidence>
<feature type="chain" id="PRO_5011507680" description="Sortilin, neurotensin receptor 3" evidence="1">
    <location>
        <begin position="23"/>
        <end position="754"/>
    </location>
</feature>
<sequence>MLKRYLMYWICSLLFLTPTVMAQAWKSSTPGAGGWYEAVGVGSDGVLLIGSDLSGAYISKNNGQTWDIIGATKGVKATHISAVGFHNTDANILLLGSDSGIFRSTNKGVSFSHVLPAASYITTIQSAPSSSAILYAAGHSTYNKADAYIYMSTNSGATWIKQASGLSKIRIQKLVVHPTKANELYAVSAPDRFVPKSAVNQKIYKSVNSGKTWQEFAPALKKTVFDFGLVKANPNEMYLSTDVGVLYSANAGVSWSNTGLPPEYDYYGKNVGYSLWLPTTANGQVKVISNALTVWGTKNGVWLANKSGAKFTWKSTTPVTNSIGAKSTWETPDYWHYAERGVADLLTGFYHNGESLRTMATDPRNANRIVMVNDQWALQSNDNGKSFNNLFTKPVGTAWASRGLENVNVYTVAASRWTANNILFAGYADIGCWRSLNSGTSWESCQAPEKGWDGDYGGNTSTISIDPSRQGVVWAAMGKSVEGAMSLMRSNQSGKFDSWSTSMNGIPNADATLMFGLSVDRNSPVNQRTLFVTANGNVYRSQDDGKNWKKVLDCRSRTQQQNGVQAYCTSTAVDYFNRNLVYAAGSAGVFTSQDGGNTWNLTNSARMTTAVSLAALFNPHGAGRYFVSNIVADPLTPNQVYIAVFDQKNATNLGGIWMGTKGSNWSRLYKNPYLRHIVASPYKKGELLALSSHAYTDGGYSSQSAGVLQFNPVSKTWDVLNQGLAFNNLSAVAYTANVGRIVIGTMGQGLMKNW</sequence>
<evidence type="ECO:0008006" key="4">
    <source>
        <dbReference type="Google" id="ProtNLM"/>
    </source>
</evidence>
<gene>
    <name evidence="2" type="ORF">SAMN05660964_00398</name>
</gene>
<proteinExistence type="predicted"/>
<dbReference type="PANTHER" id="PTHR43739">
    <property type="entry name" value="XYLOGLUCANASE (EUROFUNG)"/>
    <property type="match status" value="1"/>
</dbReference>
<dbReference type="InterPro" id="IPR036278">
    <property type="entry name" value="Sialidase_sf"/>
</dbReference>
<dbReference type="EMBL" id="FNQP01000002">
    <property type="protein sequence ID" value="SDZ85019.1"/>
    <property type="molecule type" value="Genomic_DNA"/>
</dbReference>
<keyword evidence="1" id="KW-0732">Signal</keyword>
<dbReference type="Gene3D" id="2.130.10.10">
    <property type="entry name" value="YVTN repeat-like/Quinoprotein amine dehydrogenase"/>
    <property type="match status" value="3"/>
</dbReference>
<dbReference type="SUPFAM" id="SSF110296">
    <property type="entry name" value="Oligoxyloglucan reducing end-specific cellobiohydrolase"/>
    <property type="match status" value="2"/>
</dbReference>
<evidence type="ECO:0000313" key="3">
    <source>
        <dbReference type="Proteomes" id="UP000199397"/>
    </source>
</evidence>
<dbReference type="SUPFAM" id="SSF50939">
    <property type="entry name" value="Sialidases"/>
    <property type="match status" value="1"/>
</dbReference>
<dbReference type="RefSeq" id="WP_093064856.1">
    <property type="nucleotide sequence ID" value="NZ_FNQP01000002.1"/>
</dbReference>
<dbReference type="AlphaFoldDB" id="A0A1H3WD20"/>
<accession>A0A1H3WD20</accession>
<dbReference type="PANTHER" id="PTHR43739:SF5">
    <property type="entry name" value="EXO-ALPHA-SIALIDASE"/>
    <property type="match status" value="1"/>
</dbReference>
<dbReference type="Proteomes" id="UP000199397">
    <property type="component" value="Unassembled WGS sequence"/>
</dbReference>
<evidence type="ECO:0000256" key="1">
    <source>
        <dbReference type="SAM" id="SignalP"/>
    </source>
</evidence>
<dbReference type="OrthoDB" id="5664384at2"/>
<dbReference type="InterPro" id="IPR015943">
    <property type="entry name" value="WD40/YVTN_repeat-like_dom_sf"/>
</dbReference>
<feature type="signal peptide" evidence="1">
    <location>
        <begin position="1"/>
        <end position="22"/>
    </location>
</feature>
<protein>
    <recommendedName>
        <fullName evidence="4">Sortilin, neurotensin receptor 3</fullName>
    </recommendedName>
</protein>
<dbReference type="InterPro" id="IPR052025">
    <property type="entry name" value="Xyloglucanase_GH74"/>
</dbReference>
<keyword evidence="3" id="KW-1185">Reference proteome</keyword>
<dbReference type="GO" id="GO:0010411">
    <property type="term" value="P:xyloglucan metabolic process"/>
    <property type="evidence" value="ECO:0007669"/>
    <property type="project" value="TreeGrafter"/>
</dbReference>
<name>A0A1H3WD20_9GAMM</name>
<dbReference type="STRING" id="525918.SAMN05660964_00398"/>